<evidence type="ECO:0000256" key="5">
    <source>
        <dbReference type="ARBA" id="ARBA00022840"/>
    </source>
</evidence>
<organism evidence="10 11">
    <name type="scientific">Zophobas morio</name>
    <dbReference type="NCBI Taxonomy" id="2755281"/>
    <lineage>
        <taxon>Eukaryota</taxon>
        <taxon>Metazoa</taxon>
        <taxon>Ecdysozoa</taxon>
        <taxon>Arthropoda</taxon>
        <taxon>Hexapoda</taxon>
        <taxon>Insecta</taxon>
        <taxon>Pterygota</taxon>
        <taxon>Neoptera</taxon>
        <taxon>Endopterygota</taxon>
        <taxon>Coleoptera</taxon>
        <taxon>Polyphaga</taxon>
        <taxon>Cucujiformia</taxon>
        <taxon>Tenebrionidae</taxon>
        <taxon>Zophobas</taxon>
    </lineage>
</organism>
<dbReference type="PANTHER" id="PTHR24345">
    <property type="entry name" value="SERINE/THREONINE-PROTEIN KINASE PLK"/>
    <property type="match status" value="1"/>
</dbReference>
<dbReference type="EMBL" id="JALNTZ010003755">
    <property type="protein sequence ID" value="KAJ3616041.1"/>
    <property type="molecule type" value="Genomic_DNA"/>
</dbReference>
<keyword evidence="4" id="KW-0418">Kinase</keyword>
<dbReference type="Gene3D" id="1.10.510.10">
    <property type="entry name" value="Transferase(Phosphotransferase) domain 1"/>
    <property type="match status" value="1"/>
</dbReference>
<comment type="caution">
    <text evidence="10">The sequence shown here is derived from an EMBL/GenBank/DDBJ whole genome shotgun (WGS) entry which is preliminary data.</text>
</comment>
<evidence type="ECO:0000313" key="11">
    <source>
        <dbReference type="Proteomes" id="UP001168821"/>
    </source>
</evidence>
<evidence type="ECO:0000259" key="8">
    <source>
        <dbReference type="PROSITE" id="PS50011"/>
    </source>
</evidence>
<dbReference type="Pfam" id="PF18409">
    <property type="entry name" value="Plk4_PB2"/>
    <property type="match status" value="1"/>
</dbReference>
<dbReference type="GO" id="GO:0004674">
    <property type="term" value="F:protein serine/threonine kinase activity"/>
    <property type="evidence" value="ECO:0007669"/>
    <property type="project" value="UniProtKB-KW"/>
</dbReference>
<feature type="domain" description="Cryptic POLO box 2 (CPB2)" evidence="9">
    <location>
        <begin position="210"/>
        <end position="333"/>
    </location>
</feature>
<evidence type="ECO:0000256" key="2">
    <source>
        <dbReference type="ARBA" id="ARBA00022679"/>
    </source>
</evidence>
<keyword evidence="5" id="KW-0067">ATP-binding</keyword>
<dbReference type="PROSITE" id="PS00108">
    <property type="entry name" value="PROTEIN_KINASE_ST"/>
    <property type="match status" value="1"/>
</dbReference>
<dbReference type="InterPro" id="IPR011009">
    <property type="entry name" value="Kinase-like_dom_sf"/>
</dbReference>
<keyword evidence="11" id="KW-1185">Reference proteome</keyword>
<dbReference type="Proteomes" id="UP001168821">
    <property type="component" value="Unassembled WGS sequence"/>
</dbReference>
<sequence length="431" mass="49800">MLDKKKLSRQTERRIRDEALIHTRLEHPTILKVFESFEDRYYVYLILELCEMELEKLVRERNGLSILESQRIFSEIVSGLHYLHHHKIAHRDLKMANILLTKKMHVKIADFGLATWERPSVHGRSTCGTVCGTPRYIAPEVVRGGPYQPLPVDIWSLGCILSAMLTGTSLFHVTVQKKACDVYRLESLPEKYHKLYEYARSFVELVRSKTPKVTFYTDKARCMLMETLAHFECKFYESDFKFSLDWREEPGAFFVKVVNRTGITCFQGEVSSVSGVRLPVELERQKDMYPHARENFFASLEMEKKLVELEKEKNFPPLFPAVFSRRRELSVWNHGVQPLSGKQGSRFSQFPLANDFSRSYSTLPPVSCVSQSRDRQRRTFIAGVGWGEMFGAILHLLFLDGHQLTFGSTGKEVTHVAPSGDSQTFELFLRN</sequence>
<dbReference type="Pfam" id="PF00069">
    <property type="entry name" value="Pkinase"/>
    <property type="match status" value="1"/>
</dbReference>
<keyword evidence="3" id="KW-0547">Nucleotide-binding</keyword>
<dbReference type="AlphaFoldDB" id="A0AA38LZH9"/>
<evidence type="ECO:0000256" key="4">
    <source>
        <dbReference type="ARBA" id="ARBA00022777"/>
    </source>
</evidence>
<evidence type="ECO:0000256" key="7">
    <source>
        <dbReference type="ARBA" id="ARBA00030924"/>
    </source>
</evidence>
<evidence type="ECO:0000256" key="1">
    <source>
        <dbReference type="ARBA" id="ARBA00022527"/>
    </source>
</evidence>
<dbReference type="Gene3D" id="3.30.1120.130">
    <property type="match status" value="1"/>
</dbReference>
<reference evidence="10" key="1">
    <citation type="journal article" date="2023" name="G3 (Bethesda)">
        <title>Whole genome assemblies of Zophobas morio and Tenebrio molitor.</title>
        <authorList>
            <person name="Kaur S."/>
            <person name="Stinson S.A."/>
            <person name="diCenzo G.C."/>
        </authorList>
    </citation>
    <scope>NUCLEOTIDE SEQUENCE</scope>
    <source>
        <strain evidence="10">QUZm001</strain>
    </source>
</reference>
<dbReference type="InterPro" id="IPR008271">
    <property type="entry name" value="Ser/Thr_kinase_AS"/>
</dbReference>
<evidence type="ECO:0000256" key="3">
    <source>
        <dbReference type="ARBA" id="ARBA00022741"/>
    </source>
</evidence>
<dbReference type="GO" id="GO:0005634">
    <property type="term" value="C:nucleus"/>
    <property type="evidence" value="ECO:0007669"/>
    <property type="project" value="TreeGrafter"/>
</dbReference>
<dbReference type="GO" id="GO:0005524">
    <property type="term" value="F:ATP binding"/>
    <property type="evidence" value="ECO:0007669"/>
    <property type="project" value="UniProtKB-KW"/>
</dbReference>
<evidence type="ECO:0000256" key="6">
    <source>
        <dbReference type="ARBA" id="ARBA00030429"/>
    </source>
</evidence>
<dbReference type="PROSITE" id="PS50011">
    <property type="entry name" value="PROTEIN_KINASE_DOM"/>
    <property type="match status" value="1"/>
</dbReference>
<evidence type="ECO:0000259" key="9">
    <source>
        <dbReference type="PROSITE" id="PS51985"/>
    </source>
</evidence>
<feature type="domain" description="Protein kinase" evidence="8">
    <location>
        <begin position="1"/>
        <end position="228"/>
    </location>
</feature>
<keyword evidence="2" id="KW-0808">Transferase</keyword>
<dbReference type="InterPro" id="IPR000719">
    <property type="entry name" value="Prot_kinase_dom"/>
</dbReference>
<dbReference type="Gene3D" id="3.30.200.20">
    <property type="entry name" value="Phosphorylase Kinase, domain 1"/>
    <property type="match status" value="1"/>
</dbReference>
<dbReference type="SMART" id="SM00220">
    <property type="entry name" value="S_TKc"/>
    <property type="match status" value="1"/>
</dbReference>
<evidence type="ECO:0000313" key="10">
    <source>
        <dbReference type="EMBL" id="KAJ3616041.1"/>
    </source>
</evidence>
<proteinExistence type="predicted"/>
<dbReference type="InterPro" id="IPR033698">
    <property type="entry name" value="POLO_box_Plk4_2"/>
</dbReference>
<accession>A0AA38LZH9</accession>
<dbReference type="SUPFAM" id="SSF56112">
    <property type="entry name" value="Protein kinase-like (PK-like)"/>
    <property type="match status" value="1"/>
</dbReference>
<gene>
    <name evidence="10" type="ORF">Zmor_012107</name>
</gene>
<dbReference type="InterPro" id="IPR047108">
    <property type="entry name" value="Plk4-like_POLO_box_2_sf"/>
</dbReference>
<protein>
    <recommendedName>
        <fullName evidence="7">Serine/threonine-protein kinase SAK</fullName>
    </recommendedName>
    <alternativeName>
        <fullName evidence="6">Serine/threonine-protein kinase Sak</fullName>
    </alternativeName>
</protein>
<name>A0AA38LZH9_9CUCU</name>
<dbReference type="PANTHER" id="PTHR24345:SF91">
    <property type="entry name" value="SERINE_THREONINE-PROTEIN KINASE PLK4"/>
    <property type="match status" value="1"/>
</dbReference>
<keyword evidence="1" id="KW-0723">Serine/threonine-protein kinase</keyword>
<dbReference type="PROSITE" id="PS51985">
    <property type="entry name" value="CPB2"/>
    <property type="match status" value="1"/>
</dbReference>